<dbReference type="PANTHER" id="PTHR47403">
    <property type="entry name" value="LOC100145250 PROTEIN"/>
    <property type="match status" value="1"/>
</dbReference>
<feature type="domain" description="N-acetyltransferase" evidence="5">
    <location>
        <begin position="216"/>
        <end position="351"/>
    </location>
</feature>
<dbReference type="Pfam" id="PF00583">
    <property type="entry name" value="Acetyltransf_1"/>
    <property type="match status" value="1"/>
</dbReference>
<keyword evidence="6" id="KW-1185">Reference proteome</keyword>
<organism evidence="6 7">
    <name type="scientific">Gekko japonicus</name>
    <name type="common">Schlegel's Japanese gecko</name>
    <dbReference type="NCBI Taxonomy" id="146911"/>
    <lineage>
        <taxon>Eukaryota</taxon>
        <taxon>Metazoa</taxon>
        <taxon>Chordata</taxon>
        <taxon>Craniata</taxon>
        <taxon>Vertebrata</taxon>
        <taxon>Euteleostomi</taxon>
        <taxon>Lepidosauria</taxon>
        <taxon>Squamata</taxon>
        <taxon>Bifurcata</taxon>
        <taxon>Gekkota</taxon>
        <taxon>Gekkonidae</taxon>
        <taxon>Gekkoninae</taxon>
        <taxon>Gekko</taxon>
    </lineage>
</organism>
<evidence type="ECO:0000259" key="5">
    <source>
        <dbReference type="PROSITE" id="PS51186"/>
    </source>
</evidence>
<dbReference type="SUPFAM" id="SSF55729">
    <property type="entry name" value="Acyl-CoA N-acyltransferases (Nat)"/>
    <property type="match status" value="1"/>
</dbReference>
<dbReference type="PROSITE" id="PS51186">
    <property type="entry name" value="GNAT"/>
    <property type="match status" value="1"/>
</dbReference>
<evidence type="ECO:0000256" key="3">
    <source>
        <dbReference type="ARBA" id="ARBA00023315"/>
    </source>
</evidence>
<protein>
    <submittedName>
        <fullName evidence="7">Probable N-acetyltransferase 16</fullName>
    </submittedName>
</protein>
<dbReference type="Gene3D" id="3.40.630.30">
    <property type="match status" value="1"/>
</dbReference>
<dbReference type="InterPro" id="IPR007130">
    <property type="entry name" value="DAGAT"/>
</dbReference>
<dbReference type="Pfam" id="PF03982">
    <property type="entry name" value="DAGAT"/>
    <property type="match status" value="1"/>
</dbReference>
<accession>A0ABM1K9G0</accession>
<evidence type="ECO:0000313" key="7">
    <source>
        <dbReference type="RefSeq" id="XP_015270347.1"/>
    </source>
</evidence>
<evidence type="ECO:0000256" key="4">
    <source>
        <dbReference type="SAM" id="MobiDB-lite"/>
    </source>
</evidence>
<reference evidence="7" key="1">
    <citation type="submission" date="2025-08" db="UniProtKB">
        <authorList>
            <consortium name="RefSeq"/>
        </authorList>
    </citation>
    <scope>IDENTIFICATION</scope>
</reference>
<sequence>MRRWRLWQLHRDYFPIKLVKTAELPPSRNYVLGSHPHGIICAGAFSAFCTEATGFSQTFPGLKSHLGLLSGLFHLPVYREYMMSSDRRFNQLSHGAACRLQLDPPPLFSGKPRAGRLRSCRRRRPLSMGRLSGPGRARLMSGAAAKRAKGPPASPPHPTPGGQEPGPQPAPSPGGWGEAGGALRRASAVSGEGGLRTCAENKAPMKLEKARPEPPLEFAVATEKEFEEILAMSKGIYGGLDYLPSRYHSWIREPNRTVVLAKKDGAVIGLQSVYIVDAGETVLVEGLRVAPWERGKGVAGILQRFCLEMVKEKHPSVKVSRLTRDDKLGPKDFKKYRVIAKQGILLVRFNAQDLLSRLDVTVLALEEGGFCPEPSELLVAGEVAEIVLRESFRSEVLPNQTIIQDWQPFKATASNLGLLQKKELCWVVDKKSRPTVATLSTRPFPIPLGKDWFYLNIDVFGHALAHVKSQLIHHLRLQVPSLQGNVMCQLFLEPALWLDMAEFCQGALGLELAKDYTEQYLLESDV</sequence>
<dbReference type="PANTHER" id="PTHR47403:SF3">
    <property type="entry name" value="N-ACETYLTRANSFERASE 16-RELATED"/>
    <property type="match status" value="1"/>
</dbReference>
<feature type="region of interest" description="Disordered" evidence="4">
    <location>
        <begin position="105"/>
        <end position="197"/>
    </location>
</feature>
<dbReference type="Proteomes" id="UP000694871">
    <property type="component" value="Unplaced"/>
</dbReference>
<evidence type="ECO:0000313" key="6">
    <source>
        <dbReference type="Proteomes" id="UP000694871"/>
    </source>
</evidence>
<gene>
    <name evidence="7" type="primary">NAT16</name>
</gene>
<dbReference type="InterPro" id="IPR016181">
    <property type="entry name" value="Acyl_CoA_acyltransferase"/>
</dbReference>
<dbReference type="CDD" id="cd04301">
    <property type="entry name" value="NAT_SF"/>
    <property type="match status" value="1"/>
</dbReference>
<dbReference type="InterPro" id="IPR000182">
    <property type="entry name" value="GNAT_dom"/>
</dbReference>
<evidence type="ECO:0000256" key="1">
    <source>
        <dbReference type="ARBA" id="ARBA00005420"/>
    </source>
</evidence>
<comment type="similarity">
    <text evidence="1">Belongs to the diacylglycerol acyltransferase family.</text>
</comment>
<dbReference type="RefSeq" id="XP_015270347.1">
    <property type="nucleotide sequence ID" value="XM_015414861.1"/>
</dbReference>
<evidence type="ECO:0000256" key="2">
    <source>
        <dbReference type="ARBA" id="ARBA00022679"/>
    </source>
</evidence>
<proteinExistence type="inferred from homology"/>
<dbReference type="InterPro" id="IPR056483">
    <property type="entry name" value="Hisat_C"/>
</dbReference>
<feature type="compositionally biased region" description="Basic residues" evidence="4">
    <location>
        <begin position="113"/>
        <end position="125"/>
    </location>
</feature>
<keyword evidence="2" id="KW-0808">Transferase</keyword>
<dbReference type="GeneID" id="107113528"/>
<keyword evidence="3" id="KW-0012">Acyltransferase</keyword>
<name>A0ABM1K9G0_GEKJA</name>
<dbReference type="Pfam" id="PF24066">
    <property type="entry name" value="Hisat_C"/>
    <property type="match status" value="1"/>
</dbReference>